<keyword evidence="5" id="KW-0808">Transferase</keyword>
<evidence type="ECO:0000256" key="1">
    <source>
        <dbReference type="ARBA" id="ARBA00001946"/>
    </source>
</evidence>
<dbReference type="AlphaFoldDB" id="A0AA35QX15"/>
<dbReference type="InterPro" id="IPR011009">
    <property type="entry name" value="Kinase-like_dom_sf"/>
</dbReference>
<dbReference type="InterPro" id="IPR050117">
    <property type="entry name" value="MAPK"/>
</dbReference>
<dbReference type="GO" id="GO:0005524">
    <property type="term" value="F:ATP binding"/>
    <property type="evidence" value="ECO:0007669"/>
    <property type="project" value="UniProtKB-UniRule"/>
</dbReference>
<evidence type="ECO:0000256" key="7">
    <source>
        <dbReference type="ARBA" id="ARBA00022777"/>
    </source>
</evidence>
<comment type="cofactor">
    <cofactor evidence="1">
        <name>Mg(2+)</name>
        <dbReference type="ChEBI" id="CHEBI:18420"/>
    </cofactor>
</comment>
<feature type="domain" description="Protein kinase" evidence="11">
    <location>
        <begin position="30"/>
        <end position="346"/>
    </location>
</feature>
<dbReference type="PROSITE" id="PS00107">
    <property type="entry name" value="PROTEIN_KINASE_ATP"/>
    <property type="match status" value="1"/>
</dbReference>
<keyword evidence="8 9" id="KW-0067">ATP-binding</keyword>
<reference evidence="12" key="1">
    <citation type="submission" date="2023-03" db="EMBL/GenBank/DDBJ databases">
        <authorList>
            <person name="Steffen K."/>
            <person name="Cardenas P."/>
        </authorList>
    </citation>
    <scope>NUCLEOTIDE SEQUENCE</scope>
</reference>
<keyword evidence="4" id="KW-0597">Phosphoprotein</keyword>
<dbReference type="Proteomes" id="UP001174909">
    <property type="component" value="Unassembled WGS sequence"/>
</dbReference>
<evidence type="ECO:0000256" key="8">
    <source>
        <dbReference type="ARBA" id="ARBA00022840"/>
    </source>
</evidence>
<dbReference type="SUPFAM" id="SSF56112">
    <property type="entry name" value="Protein kinase-like (PK-like)"/>
    <property type="match status" value="1"/>
</dbReference>
<sequence length="397" mass="45630">MDGKGTTPRPKDGFYETDSGGGEWVVPQRYQDLQPLGIGTFGTVCSATDTKEERAVAIKKLASPFQGVVHAKRCYREIKLLTHMKHENVVSLYDVFTPTEEYPDFNDVYLVMELMSSDLYKTLKSQKLTNDQVRFQMYQVLRGLKYVHSSGVIHRDIKPSNIGVSADNEIKLLDFGLARAKAEIMTGYVTTRHCRAPEIMLNWMQYTQKGLSFLMYDLRILYTWYINEWASSYSSSPTVDMWSVGCVMAEMLTGQILFPGSDYSEHIKRIVEFVGTPDDAYMQGITNTSARDYLSSLPSYPKKDFEAFERFFVGADPNAVDLLLRLLDMDPDKRPTAAEALDHPYLAKYHDPEDEPECDRQYDDSFENMEVDVEGWRKLVFYEIKSFVPLHVKRNEQ</sequence>
<evidence type="ECO:0000256" key="10">
    <source>
        <dbReference type="SAM" id="MobiDB-lite"/>
    </source>
</evidence>
<protein>
    <recommendedName>
        <fullName evidence="2">mitogen-activated protein kinase</fullName>
        <ecNumber evidence="2">2.7.11.24</ecNumber>
    </recommendedName>
</protein>
<dbReference type="FunFam" id="1.10.510.10:FF:000624">
    <property type="entry name" value="Mitogen-activated protein kinase"/>
    <property type="match status" value="2"/>
</dbReference>
<keyword evidence="6 9" id="KW-0547">Nucleotide-binding</keyword>
<evidence type="ECO:0000313" key="13">
    <source>
        <dbReference type="Proteomes" id="UP001174909"/>
    </source>
</evidence>
<dbReference type="PANTHER" id="PTHR24055">
    <property type="entry name" value="MITOGEN-ACTIVATED PROTEIN KINASE"/>
    <property type="match status" value="1"/>
</dbReference>
<name>A0AA35QX15_GEOBA</name>
<comment type="caution">
    <text evidence="12">The sequence shown here is derived from an EMBL/GenBank/DDBJ whole genome shotgun (WGS) entry which is preliminary data.</text>
</comment>
<feature type="compositionally biased region" description="Basic and acidic residues" evidence="10">
    <location>
        <begin position="1"/>
        <end position="14"/>
    </location>
</feature>
<accession>A0AA35QX15</accession>
<gene>
    <name evidence="12" type="ORF">GBAR_LOCUS1367</name>
</gene>
<keyword evidence="13" id="KW-1185">Reference proteome</keyword>
<evidence type="ECO:0000256" key="9">
    <source>
        <dbReference type="PROSITE-ProRule" id="PRU10141"/>
    </source>
</evidence>
<dbReference type="InterPro" id="IPR000719">
    <property type="entry name" value="Prot_kinase_dom"/>
</dbReference>
<evidence type="ECO:0000256" key="4">
    <source>
        <dbReference type="ARBA" id="ARBA00022553"/>
    </source>
</evidence>
<organism evidence="12 13">
    <name type="scientific">Geodia barretti</name>
    <name type="common">Barrett's horny sponge</name>
    <dbReference type="NCBI Taxonomy" id="519541"/>
    <lineage>
        <taxon>Eukaryota</taxon>
        <taxon>Metazoa</taxon>
        <taxon>Porifera</taxon>
        <taxon>Demospongiae</taxon>
        <taxon>Heteroscleromorpha</taxon>
        <taxon>Tetractinellida</taxon>
        <taxon>Astrophorina</taxon>
        <taxon>Geodiidae</taxon>
        <taxon>Geodia</taxon>
    </lineage>
</organism>
<dbReference type="SMART" id="SM00220">
    <property type="entry name" value="S_TKc"/>
    <property type="match status" value="1"/>
</dbReference>
<dbReference type="PROSITE" id="PS50011">
    <property type="entry name" value="PROTEIN_KINASE_DOM"/>
    <property type="match status" value="1"/>
</dbReference>
<feature type="binding site" evidence="9">
    <location>
        <position position="60"/>
    </location>
    <ligand>
        <name>ATP</name>
        <dbReference type="ChEBI" id="CHEBI:30616"/>
    </ligand>
</feature>
<dbReference type="Pfam" id="PF00069">
    <property type="entry name" value="Pkinase"/>
    <property type="match status" value="2"/>
</dbReference>
<dbReference type="FunFam" id="3.30.200.20:FF:000028">
    <property type="entry name" value="Mitogen-activated protein kinase"/>
    <property type="match status" value="1"/>
</dbReference>
<evidence type="ECO:0000259" key="11">
    <source>
        <dbReference type="PROSITE" id="PS50011"/>
    </source>
</evidence>
<proteinExistence type="predicted"/>
<evidence type="ECO:0000256" key="6">
    <source>
        <dbReference type="ARBA" id="ARBA00022741"/>
    </source>
</evidence>
<keyword evidence="3" id="KW-0723">Serine/threonine-protein kinase</keyword>
<evidence type="ECO:0000256" key="5">
    <source>
        <dbReference type="ARBA" id="ARBA00022679"/>
    </source>
</evidence>
<dbReference type="Gene3D" id="1.10.510.10">
    <property type="entry name" value="Transferase(Phosphotransferase) domain 1"/>
    <property type="match status" value="1"/>
</dbReference>
<dbReference type="EC" id="2.7.11.24" evidence="2"/>
<dbReference type="Gene3D" id="3.30.200.20">
    <property type="entry name" value="Phosphorylase Kinase, domain 1"/>
    <property type="match status" value="1"/>
</dbReference>
<keyword evidence="7 12" id="KW-0418">Kinase</keyword>
<evidence type="ECO:0000256" key="2">
    <source>
        <dbReference type="ARBA" id="ARBA00012411"/>
    </source>
</evidence>
<dbReference type="EMBL" id="CASHTH010000206">
    <property type="protein sequence ID" value="CAI7994029.1"/>
    <property type="molecule type" value="Genomic_DNA"/>
</dbReference>
<feature type="region of interest" description="Disordered" evidence="10">
    <location>
        <begin position="1"/>
        <end position="20"/>
    </location>
</feature>
<evidence type="ECO:0000256" key="3">
    <source>
        <dbReference type="ARBA" id="ARBA00022527"/>
    </source>
</evidence>
<dbReference type="GO" id="GO:0004707">
    <property type="term" value="F:MAP kinase activity"/>
    <property type="evidence" value="ECO:0007669"/>
    <property type="project" value="UniProtKB-EC"/>
</dbReference>
<evidence type="ECO:0000313" key="12">
    <source>
        <dbReference type="EMBL" id="CAI7994029.1"/>
    </source>
</evidence>
<dbReference type="InterPro" id="IPR017441">
    <property type="entry name" value="Protein_kinase_ATP_BS"/>
</dbReference>